<dbReference type="OMA" id="REREWWG"/>
<dbReference type="AlphaFoldDB" id="A0A084FZT8"/>
<keyword evidence="3" id="KW-1185">Reference proteome</keyword>
<accession>A0A084FZT8</accession>
<gene>
    <name evidence="2" type="ORF">SAPIO_CDS8515</name>
</gene>
<dbReference type="OrthoDB" id="3596146at2759"/>
<comment type="caution">
    <text evidence="2">The sequence shown here is derived from an EMBL/GenBank/DDBJ whole genome shotgun (WGS) entry which is preliminary data.</text>
</comment>
<dbReference type="RefSeq" id="XP_016640399.1">
    <property type="nucleotide sequence ID" value="XM_016790136.1"/>
</dbReference>
<dbReference type="Proteomes" id="UP000028545">
    <property type="component" value="Unassembled WGS sequence"/>
</dbReference>
<dbReference type="HOGENOM" id="CLU_070655_1_0_1"/>
<dbReference type="EMBL" id="JOWA01000121">
    <property type="protein sequence ID" value="KEZ40600.1"/>
    <property type="molecule type" value="Genomic_DNA"/>
</dbReference>
<proteinExistence type="predicted"/>
<evidence type="ECO:0000256" key="1">
    <source>
        <dbReference type="SAM" id="MobiDB-lite"/>
    </source>
</evidence>
<reference evidence="2 3" key="1">
    <citation type="journal article" date="2014" name="Genome Announc.">
        <title>Draft genome sequence of the pathogenic fungus Scedosporium apiospermum.</title>
        <authorList>
            <person name="Vandeputte P."/>
            <person name="Ghamrawi S."/>
            <person name="Rechenmann M."/>
            <person name="Iltis A."/>
            <person name="Giraud S."/>
            <person name="Fleury M."/>
            <person name="Thornton C."/>
            <person name="Delhaes L."/>
            <person name="Meyer W."/>
            <person name="Papon N."/>
            <person name="Bouchara J.P."/>
        </authorList>
    </citation>
    <scope>NUCLEOTIDE SEQUENCE [LARGE SCALE GENOMIC DNA]</scope>
    <source>
        <strain evidence="2 3">IHEM 14462</strain>
    </source>
</reference>
<organism evidence="2 3">
    <name type="scientific">Pseudallescheria apiosperma</name>
    <name type="common">Scedosporium apiospermum</name>
    <dbReference type="NCBI Taxonomy" id="563466"/>
    <lineage>
        <taxon>Eukaryota</taxon>
        <taxon>Fungi</taxon>
        <taxon>Dikarya</taxon>
        <taxon>Ascomycota</taxon>
        <taxon>Pezizomycotina</taxon>
        <taxon>Sordariomycetes</taxon>
        <taxon>Hypocreomycetidae</taxon>
        <taxon>Microascales</taxon>
        <taxon>Microascaceae</taxon>
        <taxon>Scedosporium</taxon>
    </lineage>
</organism>
<feature type="region of interest" description="Disordered" evidence="1">
    <location>
        <begin position="100"/>
        <end position="123"/>
    </location>
</feature>
<evidence type="ECO:0000313" key="2">
    <source>
        <dbReference type="EMBL" id="KEZ40600.1"/>
    </source>
</evidence>
<sequence length="274" mass="29553">MDVGAGAAVGGNMLREVEETSLDEILSTLRQNLASLTAASTDPSTTQRTTTTAQPKQTSIAALDALISQHFRDTLSTQVSIAGRALPLIYAIVARLVTSESPHSPSPPVPGEHPGQGANSGNSCGKTVLVVDLEGRFDTTRLSCSEADLKHVYVYRPPRCMSGVEEVRKLVAEAQKWMLYGRHASRRREWWGTIVIGGPGGDINAGWKGWVRVDLDGDGVGFGMGGGLLSAEEALTTRERIQDVVDEAGWVVSSDWGGFKFREGRAYEERQVLE</sequence>
<dbReference type="VEuPathDB" id="FungiDB:SAPIO_CDS8515"/>
<dbReference type="GeneID" id="27727587"/>
<name>A0A084FZT8_PSEDA</name>
<dbReference type="KEGG" id="sapo:SAPIO_CDS8515"/>
<protein>
    <submittedName>
        <fullName evidence="2">Uncharacterized protein</fullName>
    </submittedName>
</protein>
<evidence type="ECO:0000313" key="3">
    <source>
        <dbReference type="Proteomes" id="UP000028545"/>
    </source>
</evidence>